<accession>A0A8J5J0P6</accession>
<feature type="region of interest" description="Disordered" evidence="1">
    <location>
        <begin position="386"/>
        <end position="428"/>
    </location>
</feature>
<protein>
    <recommendedName>
        <fullName evidence="4">FYVE-type domain-containing protein</fullName>
    </recommendedName>
</protein>
<evidence type="ECO:0000313" key="3">
    <source>
        <dbReference type="Proteomes" id="UP000709295"/>
    </source>
</evidence>
<reference evidence="2" key="1">
    <citation type="submission" date="2021-01" db="EMBL/GenBank/DDBJ databases">
        <title>Phytophthora aleatoria, a newly-described species from Pinus radiata is distinct from Phytophthora cactorum isolates based on comparative genomics.</title>
        <authorList>
            <person name="Mcdougal R."/>
            <person name="Panda P."/>
            <person name="Williams N."/>
            <person name="Studholme D.J."/>
        </authorList>
    </citation>
    <scope>NUCLEOTIDE SEQUENCE</scope>
    <source>
        <strain evidence="2">NZFS 4037</strain>
    </source>
</reference>
<dbReference type="AlphaFoldDB" id="A0A8J5J0P6"/>
<comment type="caution">
    <text evidence="2">The sequence shown here is derived from an EMBL/GenBank/DDBJ whole genome shotgun (WGS) entry which is preliminary data.</text>
</comment>
<dbReference type="EMBL" id="JAENGY010000782">
    <property type="protein sequence ID" value="KAG6956693.1"/>
    <property type="molecule type" value="Genomic_DNA"/>
</dbReference>
<feature type="compositionally biased region" description="Low complexity" evidence="1">
    <location>
        <begin position="399"/>
        <end position="421"/>
    </location>
</feature>
<name>A0A8J5J0P6_9STRA</name>
<feature type="region of interest" description="Disordered" evidence="1">
    <location>
        <begin position="468"/>
        <end position="502"/>
    </location>
</feature>
<gene>
    <name evidence="2" type="ORF">JG688_00011309</name>
</gene>
<evidence type="ECO:0000256" key="1">
    <source>
        <dbReference type="SAM" id="MobiDB-lite"/>
    </source>
</evidence>
<proteinExistence type="predicted"/>
<evidence type="ECO:0000313" key="2">
    <source>
        <dbReference type="EMBL" id="KAG6956693.1"/>
    </source>
</evidence>
<dbReference type="Proteomes" id="UP000709295">
    <property type="component" value="Unassembled WGS sequence"/>
</dbReference>
<dbReference type="PANTHER" id="PTHR13510">
    <property type="entry name" value="FYVE-FINGER-CONTAINING RAB5 EFFECTOR PROTEIN RABENOSYN-5-RELATED"/>
    <property type="match status" value="1"/>
</dbReference>
<evidence type="ECO:0008006" key="4">
    <source>
        <dbReference type="Google" id="ProtNLM"/>
    </source>
</evidence>
<dbReference type="InterPro" id="IPR052727">
    <property type="entry name" value="Rab4/Rab5_effector"/>
</dbReference>
<organism evidence="2 3">
    <name type="scientific">Phytophthora aleatoria</name>
    <dbReference type="NCBI Taxonomy" id="2496075"/>
    <lineage>
        <taxon>Eukaryota</taxon>
        <taxon>Sar</taxon>
        <taxon>Stramenopiles</taxon>
        <taxon>Oomycota</taxon>
        <taxon>Peronosporomycetes</taxon>
        <taxon>Peronosporales</taxon>
        <taxon>Peronosporaceae</taxon>
        <taxon>Phytophthora</taxon>
    </lineage>
</organism>
<feature type="compositionally biased region" description="Low complexity" evidence="1">
    <location>
        <begin position="482"/>
        <end position="493"/>
    </location>
</feature>
<keyword evidence="3" id="KW-1185">Reference proteome</keyword>
<sequence>MVMNSSAGFPIARVQLPKVSLSRLEQRAFQRMMTRMLHHTVQEFNRQDEVVDTSRWKAVGAKDDLQVYREREAGAMSAALTFALDKTDVLPPGSTVAPLTPPGVMMTGVARGKVENAMDAVASNAQEDLALFLSFMHHGDVVDCAVLKTIEASTETDPFHFLGIKYFAQKAPPAGRKHRDSVYLEFTGYTETSRGERLGFHLMHSVELAEFPPLTARNSVRMLHSVRYLYRQQSEDVVEVFMQGNVYISGITVKPSASNGALFGLATLVACAEAKRLTQMWRAQQARNSRLDNCKQQARRVSMALECSMCRQKRKLFGGASLAACELCADVICTRCRSDKKVFEMDANMILGKFRKLAACKSCILEANRTLSQPHEPQMLIVMSEHLQLDREDRRRRGASSSGSSGTRSRSSSSCPSTPSEECSRASRLHCRGKNESVTSSASTVSSRSYQACQLVYTVNEEQMELQQQGQANAIKPSHRIQQFGSSQRAQQQLTPKPQAVVVSRSHRDYALRRVASTGSTFTCSSSRDRDAYSYATAPSSQPNDLFARMVELNRLAESTYNTTQQNGVYLSQQMRSRRRT</sequence>
<dbReference type="PANTHER" id="PTHR13510:SF44">
    <property type="entry name" value="RABENOSYN-5"/>
    <property type="match status" value="1"/>
</dbReference>